<gene>
    <name evidence="2" type="ORF">BL253_34255</name>
</gene>
<name>A0A1V2I112_9ACTN</name>
<keyword evidence="3" id="KW-1185">Reference proteome</keyword>
<dbReference type="InterPro" id="IPR025668">
    <property type="entry name" value="Tnp_DDE_dom"/>
</dbReference>
<accession>A0A1V2I112</accession>
<reference evidence="3" key="1">
    <citation type="submission" date="2016-10" db="EMBL/GenBank/DDBJ databases">
        <title>Frankia sp. NRRL B-16386 Genome sequencing.</title>
        <authorList>
            <person name="Ghodhbane-Gtari F."/>
            <person name="Swanson E."/>
            <person name="Gueddou A."/>
            <person name="Hezbri K."/>
            <person name="Ktari K."/>
            <person name="Nouioui I."/>
            <person name="Morris K."/>
            <person name="Simpson S."/>
            <person name="Abebe-Akele F."/>
            <person name="Thomas K."/>
            <person name="Gtari M."/>
            <person name="Tisa L.S."/>
        </authorList>
    </citation>
    <scope>NUCLEOTIDE SEQUENCE [LARGE SCALE GENOMIC DNA]</scope>
    <source>
        <strain evidence="3">NRRL B-16386</strain>
    </source>
</reference>
<dbReference type="Pfam" id="PF13751">
    <property type="entry name" value="DDE_Tnp_1_6"/>
    <property type="match status" value="1"/>
</dbReference>
<sequence>MVERSIAWFIHQGRHRRLRYRGATANNHWFQLRMATVNLTRLTTLGLTRTPQGRWALATTA</sequence>
<organism evidence="2 3">
    <name type="scientific">Pseudofrankia asymbiotica</name>
    <dbReference type="NCBI Taxonomy" id="1834516"/>
    <lineage>
        <taxon>Bacteria</taxon>
        <taxon>Bacillati</taxon>
        <taxon>Actinomycetota</taxon>
        <taxon>Actinomycetes</taxon>
        <taxon>Frankiales</taxon>
        <taxon>Frankiaceae</taxon>
        <taxon>Pseudofrankia</taxon>
    </lineage>
</organism>
<comment type="caution">
    <text evidence="2">The sequence shown here is derived from an EMBL/GenBank/DDBJ whole genome shotgun (WGS) entry which is preliminary data.</text>
</comment>
<evidence type="ECO:0000313" key="2">
    <source>
        <dbReference type="EMBL" id="ONH22983.1"/>
    </source>
</evidence>
<feature type="domain" description="Transposase DDE" evidence="1">
    <location>
        <begin position="2"/>
        <end position="42"/>
    </location>
</feature>
<dbReference type="EMBL" id="MOMC01000094">
    <property type="protein sequence ID" value="ONH22983.1"/>
    <property type="molecule type" value="Genomic_DNA"/>
</dbReference>
<protein>
    <recommendedName>
        <fullName evidence="1">Transposase DDE domain-containing protein</fullName>
    </recommendedName>
</protein>
<evidence type="ECO:0000313" key="3">
    <source>
        <dbReference type="Proteomes" id="UP000188929"/>
    </source>
</evidence>
<dbReference type="Proteomes" id="UP000188929">
    <property type="component" value="Unassembled WGS sequence"/>
</dbReference>
<evidence type="ECO:0000259" key="1">
    <source>
        <dbReference type="Pfam" id="PF13751"/>
    </source>
</evidence>
<dbReference type="STRING" id="1834516.BL253_34255"/>
<dbReference type="AlphaFoldDB" id="A0A1V2I112"/>
<proteinExistence type="predicted"/>